<dbReference type="SUPFAM" id="SSF52172">
    <property type="entry name" value="CheY-like"/>
    <property type="match status" value="1"/>
</dbReference>
<keyword evidence="7" id="KW-0804">Transcription</keyword>
<dbReference type="RefSeq" id="WP_379271653.1">
    <property type="nucleotide sequence ID" value="NZ_JBHUGT010000011.1"/>
</dbReference>
<keyword evidence="6" id="KW-0238">DNA-binding</keyword>
<dbReference type="InterPro" id="IPR011006">
    <property type="entry name" value="CheY-like_superfamily"/>
</dbReference>
<keyword evidence="5" id="KW-0805">Transcription regulation</keyword>
<evidence type="ECO:0000256" key="3">
    <source>
        <dbReference type="ARBA" id="ARBA00022553"/>
    </source>
</evidence>
<evidence type="ECO:0000256" key="6">
    <source>
        <dbReference type="ARBA" id="ARBA00023125"/>
    </source>
</evidence>
<dbReference type="Gene3D" id="3.40.50.2300">
    <property type="match status" value="1"/>
</dbReference>
<dbReference type="InterPro" id="IPR018060">
    <property type="entry name" value="HTH_AraC"/>
</dbReference>
<feature type="modified residue" description="4-aspartylphosphate" evidence="8">
    <location>
        <position position="55"/>
    </location>
</feature>
<evidence type="ECO:0000256" key="7">
    <source>
        <dbReference type="ARBA" id="ARBA00023163"/>
    </source>
</evidence>
<dbReference type="SMART" id="SM00448">
    <property type="entry name" value="REC"/>
    <property type="match status" value="1"/>
</dbReference>
<keyword evidence="4" id="KW-0902">Two-component regulatory system</keyword>
<dbReference type="PROSITE" id="PS01124">
    <property type="entry name" value="HTH_ARAC_FAMILY_2"/>
    <property type="match status" value="1"/>
</dbReference>
<dbReference type="PROSITE" id="PS50110">
    <property type="entry name" value="RESPONSE_REGULATORY"/>
    <property type="match status" value="1"/>
</dbReference>
<dbReference type="InterPro" id="IPR001789">
    <property type="entry name" value="Sig_transdc_resp-reg_receiver"/>
</dbReference>
<sequence length="502" mass="57154">MYNVLIAEDSKPILRNIKGLLESSGLPVRVAATAATGEEALDAFGRHAIDILLTDIRMPKMDGLTLIERAKRLHPKLKAVLISGYNDFEYTRKAINLQVTDYLLKPVERSQLLEVMERILAQLREAQEDLASAFQGIVEERRCRSLNPGPEFFRNPKVVFIIREQPFTAGLDRPDEAYAAVCADLPSPAWSMPTVNGERLLVADASWLDPADDRSALLENVRLRLAAAGIQASLIGCLSPTEWNRIPEGYAEAARCLEEWQTVFKPVALDFALQRHYPHPGFEDVDRIGGVLASLIEQMNKDRFMLMLSEQLVKWERANVRLAELKRFFGKLAASFAALLEEGEEAGSAWLFGKREELFRQPSYKQFGSELLVWAEQCFDRAKSLNRKSGAELFERMDGYLRTNLYANVSIPDLVRLFHVSSSYISRIIKRFSGQTFVHYYTEMKINEARKLLETRPEMKIRDISDALCFADQHYFSKVFKEHVGVSPLEYKQRGIKRGERG</sequence>
<dbReference type="Pfam" id="PF00072">
    <property type="entry name" value="Response_reg"/>
    <property type="match status" value="1"/>
</dbReference>
<dbReference type="Proteomes" id="UP001597493">
    <property type="component" value="Unassembled WGS sequence"/>
</dbReference>
<dbReference type="Gene3D" id="1.10.10.60">
    <property type="entry name" value="Homeodomain-like"/>
    <property type="match status" value="2"/>
</dbReference>
<keyword evidence="3 8" id="KW-0597">Phosphoprotein</keyword>
<accession>A0ABW5QWB1</accession>
<evidence type="ECO:0000259" key="10">
    <source>
        <dbReference type="PROSITE" id="PS50110"/>
    </source>
</evidence>
<dbReference type="SUPFAM" id="SSF46689">
    <property type="entry name" value="Homeodomain-like"/>
    <property type="match status" value="1"/>
</dbReference>
<dbReference type="CDD" id="cd17536">
    <property type="entry name" value="REC_YesN-like"/>
    <property type="match status" value="1"/>
</dbReference>
<dbReference type="InterPro" id="IPR051552">
    <property type="entry name" value="HptR"/>
</dbReference>
<evidence type="ECO:0000256" key="2">
    <source>
        <dbReference type="ARBA" id="ARBA00022490"/>
    </source>
</evidence>
<feature type="domain" description="HTH araC/xylS-type" evidence="9">
    <location>
        <begin position="395"/>
        <end position="494"/>
    </location>
</feature>
<evidence type="ECO:0000256" key="8">
    <source>
        <dbReference type="PROSITE-ProRule" id="PRU00169"/>
    </source>
</evidence>
<organism evidence="11 12">
    <name type="scientific">Paenibacillus thailandensis</name>
    <dbReference type="NCBI Taxonomy" id="393250"/>
    <lineage>
        <taxon>Bacteria</taxon>
        <taxon>Bacillati</taxon>
        <taxon>Bacillota</taxon>
        <taxon>Bacilli</taxon>
        <taxon>Bacillales</taxon>
        <taxon>Paenibacillaceae</taxon>
        <taxon>Paenibacillus</taxon>
    </lineage>
</organism>
<name>A0ABW5QWB1_9BACL</name>
<evidence type="ECO:0000313" key="11">
    <source>
        <dbReference type="EMBL" id="MFD2660415.1"/>
    </source>
</evidence>
<evidence type="ECO:0000259" key="9">
    <source>
        <dbReference type="PROSITE" id="PS01124"/>
    </source>
</evidence>
<evidence type="ECO:0000256" key="5">
    <source>
        <dbReference type="ARBA" id="ARBA00023015"/>
    </source>
</evidence>
<dbReference type="Pfam" id="PF12833">
    <property type="entry name" value="HTH_18"/>
    <property type="match status" value="1"/>
</dbReference>
<proteinExistence type="predicted"/>
<keyword evidence="2" id="KW-0963">Cytoplasm</keyword>
<feature type="domain" description="Response regulatory" evidence="10">
    <location>
        <begin position="3"/>
        <end position="120"/>
    </location>
</feature>
<protein>
    <submittedName>
        <fullName evidence="11">Response regulator</fullName>
    </submittedName>
</protein>
<gene>
    <name evidence="11" type="ORF">ACFSW5_09025</name>
</gene>
<evidence type="ECO:0000256" key="4">
    <source>
        <dbReference type="ARBA" id="ARBA00023012"/>
    </source>
</evidence>
<comment type="subcellular location">
    <subcellularLocation>
        <location evidence="1">Cytoplasm</location>
    </subcellularLocation>
</comment>
<evidence type="ECO:0000313" key="12">
    <source>
        <dbReference type="Proteomes" id="UP001597493"/>
    </source>
</evidence>
<reference evidence="12" key="1">
    <citation type="journal article" date="2019" name="Int. J. Syst. Evol. Microbiol.">
        <title>The Global Catalogue of Microorganisms (GCM) 10K type strain sequencing project: providing services to taxonomists for standard genome sequencing and annotation.</title>
        <authorList>
            <consortium name="The Broad Institute Genomics Platform"/>
            <consortium name="The Broad Institute Genome Sequencing Center for Infectious Disease"/>
            <person name="Wu L."/>
            <person name="Ma J."/>
        </authorList>
    </citation>
    <scope>NUCLEOTIDE SEQUENCE [LARGE SCALE GENOMIC DNA]</scope>
    <source>
        <strain evidence="12">TISTR 1827</strain>
    </source>
</reference>
<comment type="caution">
    <text evidence="11">The sequence shown here is derived from an EMBL/GenBank/DDBJ whole genome shotgun (WGS) entry which is preliminary data.</text>
</comment>
<dbReference type="PANTHER" id="PTHR42713">
    <property type="entry name" value="HISTIDINE KINASE-RELATED"/>
    <property type="match status" value="1"/>
</dbReference>
<dbReference type="InterPro" id="IPR009057">
    <property type="entry name" value="Homeodomain-like_sf"/>
</dbReference>
<dbReference type="SMART" id="SM00342">
    <property type="entry name" value="HTH_ARAC"/>
    <property type="match status" value="1"/>
</dbReference>
<dbReference type="PANTHER" id="PTHR42713:SF3">
    <property type="entry name" value="TRANSCRIPTIONAL REGULATORY PROTEIN HPTR"/>
    <property type="match status" value="1"/>
</dbReference>
<dbReference type="EMBL" id="JBHUMY010000007">
    <property type="protein sequence ID" value="MFD2660415.1"/>
    <property type="molecule type" value="Genomic_DNA"/>
</dbReference>
<keyword evidence="12" id="KW-1185">Reference proteome</keyword>
<evidence type="ECO:0000256" key="1">
    <source>
        <dbReference type="ARBA" id="ARBA00004496"/>
    </source>
</evidence>